<evidence type="ECO:0000256" key="6">
    <source>
        <dbReference type="ARBA" id="ARBA00022729"/>
    </source>
</evidence>
<dbReference type="GO" id="GO:0046872">
    <property type="term" value="F:metal ion binding"/>
    <property type="evidence" value="ECO:0007669"/>
    <property type="project" value="UniProtKB-KW"/>
</dbReference>
<reference evidence="11" key="1">
    <citation type="submission" date="2019-03" db="EMBL/GenBank/DDBJ databases">
        <title>Single cell metagenomics reveals metabolic interactions within the superorganism composed of flagellate Streblomastix strix and complex community of Bacteroidetes bacteria on its surface.</title>
        <authorList>
            <person name="Treitli S.C."/>
            <person name="Kolisko M."/>
            <person name="Husnik F."/>
            <person name="Keeling P."/>
            <person name="Hampl V."/>
        </authorList>
    </citation>
    <scope>NUCLEOTIDE SEQUENCE</scope>
    <source>
        <strain evidence="11">STM</strain>
    </source>
</reference>
<dbReference type="PROSITE" id="PS51257">
    <property type="entry name" value="PROKAR_LIPOPROTEIN"/>
    <property type="match status" value="1"/>
</dbReference>
<evidence type="ECO:0000256" key="8">
    <source>
        <dbReference type="ARBA" id="ARBA00023239"/>
    </source>
</evidence>
<accession>A0A5J4SH16</accession>
<evidence type="ECO:0000256" key="5">
    <source>
        <dbReference type="ARBA" id="ARBA00022723"/>
    </source>
</evidence>
<feature type="region of interest" description="Disordered" evidence="9">
    <location>
        <begin position="968"/>
        <end position="987"/>
    </location>
</feature>
<keyword evidence="6" id="KW-0732">Signal</keyword>
<dbReference type="InterPro" id="IPR011050">
    <property type="entry name" value="Pectin_lyase_fold/virulence"/>
</dbReference>
<organism evidence="11">
    <name type="scientific">termite gut metagenome</name>
    <dbReference type="NCBI Taxonomy" id="433724"/>
    <lineage>
        <taxon>unclassified sequences</taxon>
        <taxon>metagenomes</taxon>
        <taxon>organismal metagenomes</taxon>
    </lineage>
</organism>
<dbReference type="SUPFAM" id="SSF51126">
    <property type="entry name" value="Pectin lyase-like"/>
    <property type="match status" value="1"/>
</dbReference>
<dbReference type="SUPFAM" id="SSF49899">
    <property type="entry name" value="Concanavalin A-like lectins/glucanases"/>
    <property type="match status" value="1"/>
</dbReference>
<dbReference type="InterPro" id="IPR018082">
    <property type="entry name" value="AmbAllergen"/>
</dbReference>
<keyword evidence="7" id="KW-0106">Calcium</keyword>
<comment type="cofactor">
    <cofactor evidence="2">
        <name>Ca(2+)</name>
        <dbReference type="ChEBI" id="CHEBI:29108"/>
    </cofactor>
</comment>
<dbReference type="InterPro" id="IPR013320">
    <property type="entry name" value="ConA-like_dom_sf"/>
</dbReference>
<dbReference type="PANTHER" id="PTHR31683">
    <property type="entry name" value="PECTATE LYASE 18-RELATED"/>
    <property type="match status" value="1"/>
</dbReference>
<dbReference type="InterPro" id="IPR024361">
    <property type="entry name" value="BACON"/>
</dbReference>
<comment type="caution">
    <text evidence="11">The sequence shown here is derived from an EMBL/GenBank/DDBJ whole genome shotgun (WGS) entry which is preliminary data.</text>
</comment>
<keyword evidence="5" id="KW-0479">Metal-binding</keyword>
<comment type="catalytic activity">
    <reaction evidence="1">
        <text>Eliminative cleavage of (1-&gt;4)-alpha-D-galacturonan to give oligosaccharides with 4-deoxy-alpha-D-galact-4-enuronosyl groups at their non-reducing ends.</text>
        <dbReference type="EC" id="4.2.2.2"/>
    </reaction>
</comment>
<dbReference type="InterPro" id="IPR012334">
    <property type="entry name" value="Pectin_lyas_fold"/>
</dbReference>
<dbReference type="GO" id="GO:0030570">
    <property type="term" value="F:pectate lyase activity"/>
    <property type="evidence" value="ECO:0007669"/>
    <property type="project" value="UniProtKB-EC"/>
</dbReference>
<dbReference type="InterPro" id="IPR045032">
    <property type="entry name" value="PEL"/>
</dbReference>
<evidence type="ECO:0000256" key="9">
    <source>
        <dbReference type="SAM" id="MobiDB-lite"/>
    </source>
</evidence>
<dbReference type="Gene3D" id="2.60.120.200">
    <property type="match status" value="1"/>
</dbReference>
<evidence type="ECO:0000313" key="11">
    <source>
        <dbReference type="EMBL" id="KAA6345072.1"/>
    </source>
</evidence>
<dbReference type="Pfam" id="PF00544">
    <property type="entry name" value="Pectate_lyase_4"/>
    <property type="match status" value="1"/>
</dbReference>
<dbReference type="PRINTS" id="PR00807">
    <property type="entry name" value="AMBALLERGEN"/>
</dbReference>
<dbReference type="CDD" id="cd14948">
    <property type="entry name" value="BACON"/>
    <property type="match status" value="4"/>
</dbReference>
<dbReference type="EC" id="4.2.2.2" evidence="4"/>
<comment type="pathway">
    <text evidence="3">Glycan metabolism; pectin degradation; 2-dehydro-3-deoxy-D-gluconate from pectin: step 2/5.</text>
</comment>
<keyword evidence="8 11" id="KW-0456">Lyase</keyword>
<dbReference type="PANTHER" id="PTHR31683:SF18">
    <property type="entry name" value="PECTATE LYASE 21-RELATED"/>
    <property type="match status" value="1"/>
</dbReference>
<dbReference type="Pfam" id="PF13004">
    <property type="entry name" value="BACON"/>
    <property type="match status" value="6"/>
</dbReference>
<dbReference type="InterPro" id="IPR013783">
    <property type="entry name" value="Ig-like_fold"/>
</dbReference>
<evidence type="ECO:0000256" key="7">
    <source>
        <dbReference type="ARBA" id="ARBA00022837"/>
    </source>
</evidence>
<dbReference type="AlphaFoldDB" id="A0A5J4SH16"/>
<dbReference type="Gene3D" id="2.160.20.10">
    <property type="entry name" value="Single-stranded right-handed beta-helix, Pectin lyase-like"/>
    <property type="match status" value="1"/>
</dbReference>
<proteinExistence type="predicted"/>
<evidence type="ECO:0000256" key="4">
    <source>
        <dbReference type="ARBA" id="ARBA00012272"/>
    </source>
</evidence>
<name>A0A5J4SH16_9ZZZZ</name>
<protein>
    <recommendedName>
        <fullName evidence="4">pectate lyase</fullName>
        <ecNumber evidence="4">4.2.2.2</ecNumber>
    </recommendedName>
</protein>
<gene>
    <name evidence="11" type="ORF">EZS27_007338</name>
</gene>
<dbReference type="Gene3D" id="2.60.40.10">
    <property type="entry name" value="Immunoglobulins"/>
    <property type="match status" value="4"/>
</dbReference>
<feature type="domain" description="Pectate lyase" evidence="10">
    <location>
        <begin position="648"/>
        <end position="864"/>
    </location>
</feature>
<dbReference type="GO" id="GO:0045490">
    <property type="term" value="P:pectin catabolic process"/>
    <property type="evidence" value="ECO:0007669"/>
    <property type="project" value="UniProtKB-UniPathway"/>
</dbReference>
<dbReference type="SMART" id="SM00656">
    <property type="entry name" value="Amb_all"/>
    <property type="match status" value="1"/>
</dbReference>
<dbReference type="InterPro" id="IPR002022">
    <property type="entry name" value="Pec_lyase"/>
</dbReference>
<dbReference type="EMBL" id="SNRY01000187">
    <property type="protein sequence ID" value="KAA6345072.1"/>
    <property type="molecule type" value="Genomic_DNA"/>
</dbReference>
<evidence type="ECO:0000256" key="2">
    <source>
        <dbReference type="ARBA" id="ARBA00001913"/>
    </source>
</evidence>
<evidence type="ECO:0000259" key="10">
    <source>
        <dbReference type="SMART" id="SM00656"/>
    </source>
</evidence>
<dbReference type="UniPathway" id="UPA00545">
    <property type="reaction ID" value="UER00824"/>
</dbReference>
<evidence type="ECO:0000256" key="3">
    <source>
        <dbReference type="ARBA" id="ARBA00005220"/>
    </source>
</evidence>
<evidence type="ECO:0000256" key="1">
    <source>
        <dbReference type="ARBA" id="ARBA00000695"/>
    </source>
</evidence>
<sequence>MKKHVLFWRSLVGMLPFLFMGTGCDSASGDPELFLRISGENQVVNLLADGISQTIVVETNTSEWMVYVSTEGKSWCKAVKEGENIVVSAEKNEGVSERSTTLTAIARNITVEIIVTQSGTTPFLQIAKEDDKAIEFQTFGGDAPVAITTNLSVGEWDVTFNDPTASEWCHIIQKGDKQFTVSADANTGTEARTVEITITSSRIPADQQPKISVLQFGTAYTLIVPEIEKDFTAAQNSSSVTLQTNIPSGKWSYAVEAAAESWCLAEIVKTADGKDNQLKITVEANSSFERRTAVITISSELLPDAPSTITVTQAGVTPKFEIEGNGITKEIGISGDIFTVPVTTNIPLEEWAVALSNNVATSSWCHVVKANDKLTITIDENADENERDVTITISSKYIPETQQPAINVIQFGTKPVLQIPADYNKTQSFAYAGGSSPEVSLTTNIPDGDITIAYDVQPADNWCVATIVNKKLTIKIEKNTGQTDRAVVITLGATGVVDPIIISVTQEHPTLEVASANAVQEFETAKSSKTVAINTNIPVDKWNFTPDPDNATAWCHITKSDKQLTIQVDANTSQDERTVVLTLSSEDLPGVTQTITVHQKAESAPAPYEPPVVGTVELDKMYGYATAGTSTTGGAGATATNTHHFNNGKALQDWLLLRQKNKSTVPAIVWLSGTFNKDDGRASSSPWFDVKRTGNISFIGVDGFTMKNIGFFLVEATNIIIRNIYIEMPKADNGADGVSMQKSNNVWVDHCTFKSVNQTHDYEDGSCDITHGSYNVTLSWSHFINTQKTCLIGHSDGQSGDVQITATLHHNFFDQSSSRHPRVRYGKVHVYNNYFNKVSTYGVGSAYGAMVLVENNYFEGVHLPTDICTYPAKKSGSSYVSNLTGKVAGYLYESENTYVSKPSNASDPYPFTNVEYKAYNEEKLSTALTYNDFKPAYSYIVDASETIKDVVPAGAGVSKLGYKTAPVPVDNGGITTPGQGGGEDPDPDVDVPGIDDPDPDLGGDGWLVKYVGTGSSGSYTPNGSAITLTGTGKFETKDQGFTYVYQEVSGDFVITAKLNSYTTSSDSYQSRAGLLFASDLTKTTDNDLVYAFSGKGGDGKYHSSYRLTSGVLAVRTDLASTTGSGDVYIKLERKGNTYEASYSLDGGKNYSNPGPSPSVTFSPALPDKLYVGLAVNSANAKTTATATFSDVKINGVLQSF</sequence>